<protein>
    <submittedName>
        <fullName evidence="1">Uncharacterized protein</fullName>
    </submittedName>
</protein>
<accession>A0A382JWY7</accession>
<proteinExistence type="predicted"/>
<name>A0A382JWY7_9ZZZZ</name>
<evidence type="ECO:0000313" key="1">
    <source>
        <dbReference type="EMBL" id="SVC17044.1"/>
    </source>
</evidence>
<reference evidence="1" key="1">
    <citation type="submission" date="2018-05" db="EMBL/GenBank/DDBJ databases">
        <authorList>
            <person name="Lanie J.A."/>
            <person name="Ng W.-L."/>
            <person name="Kazmierczak K.M."/>
            <person name="Andrzejewski T.M."/>
            <person name="Davidsen T.M."/>
            <person name="Wayne K.J."/>
            <person name="Tettelin H."/>
            <person name="Glass J.I."/>
            <person name="Rusch D."/>
            <person name="Podicherti R."/>
            <person name="Tsui H.-C.T."/>
            <person name="Winkler M.E."/>
        </authorList>
    </citation>
    <scope>NUCLEOTIDE SEQUENCE</scope>
</reference>
<sequence>VPRAVFTACAAPDEDFIIILRFSPASGEITVQTFSPFVEEGRGAFKTDESSQFVLSYDMSRSSPDS</sequence>
<dbReference type="AlphaFoldDB" id="A0A382JWY7"/>
<gene>
    <name evidence="1" type="ORF">METZ01_LOCUS269898</name>
</gene>
<organism evidence="1">
    <name type="scientific">marine metagenome</name>
    <dbReference type="NCBI Taxonomy" id="408172"/>
    <lineage>
        <taxon>unclassified sequences</taxon>
        <taxon>metagenomes</taxon>
        <taxon>ecological metagenomes</taxon>
    </lineage>
</organism>
<feature type="non-terminal residue" evidence="1">
    <location>
        <position position="1"/>
    </location>
</feature>
<dbReference type="EMBL" id="UINC01077171">
    <property type="protein sequence ID" value="SVC17044.1"/>
    <property type="molecule type" value="Genomic_DNA"/>
</dbReference>